<name>A0A0A9BWE7_ARUDO</name>
<proteinExistence type="predicted"/>
<dbReference type="AlphaFoldDB" id="A0A0A9BWE7"/>
<reference evidence="1" key="1">
    <citation type="submission" date="2014-09" db="EMBL/GenBank/DDBJ databases">
        <authorList>
            <person name="Magalhaes I.L.F."/>
            <person name="Oliveira U."/>
            <person name="Santos F.R."/>
            <person name="Vidigal T.H.D.A."/>
            <person name="Brescovit A.D."/>
            <person name="Santos A.J."/>
        </authorList>
    </citation>
    <scope>NUCLEOTIDE SEQUENCE</scope>
    <source>
        <tissue evidence="1">Shoot tissue taken approximately 20 cm above the soil surface</tissue>
    </source>
</reference>
<reference evidence="1" key="2">
    <citation type="journal article" date="2015" name="Data Brief">
        <title>Shoot transcriptome of the giant reed, Arundo donax.</title>
        <authorList>
            <person name="Barrero R.A."/>
            <person name="Guerrero F.D."/>
            <person name="Moolhuijzen P."/>
            <person name="Goolsby J.A."/>
            <person name="Tidwell J."/>
            <person name="Bellgard S.E."/>
            <person name="Bellgard M.I."/>
        </authorList>
    </citation>
    <scope>NUCLEOTIDE SEQUENCE</scope>
    <source>
        <tissue evidence="1">Shoot tissue taken approximately 20 cm above the soil surface</tissue>
    </source>
</reference>
<accession>A0A0A9BWE7</accession>
<organism evidence="1">
    <name type="scientific">Arundo donax</name>
    <name type="common">Giant reed</name>
    <name type="synonym">Donax arundinaceus</name>
    <dbReference type="NCBI Taxonomy" id="35708"/>
    <lineage>
        <taxon>Eukaryota</taxon>
        <taxon>Viridiplantae</taxon>
        <taxon>Streptophyta</taxon>
        <taxon>Embryophyta</taxon>
        <taxon>Tracheophyta</taxon>
        <taxon>Spermatophyta</taxon>
        <taxon>Magnoliopsida</taxon>
        <taxon>Liliopsida</taxon>
        <taxon>Poales</taxon>
        <taxon>Poaceae</taxon>
        <taxon>PACMAD clade</taxon>
        <taxon>Arundinoideae</taxon>
        <taxon>Arundineae</taxon>
        <taxon>Arundo</taxon>
    </lineage>
</organism>
<sequence length="63" mass="7167">MTKMIPIKKVLSRHGGAWRGSHGYASAKRRCAWHLLRAFRRALADSSAQKMTNPTDWSSQELL</sequence>
<dbReference type="EMBL" id="GBRH01229501">
    <property type="protein sequence ID" value="JAD68394.1"/>
    <property type="molecule type" value="Transcribed_RNA"/>
</dbReference>
<protein>
    <submittedName>
        <fullName evidence="1">Uncharacterized protein</fullName>
    </submittedName>
</protein>
<evidence type="ECO:0000313" key="1">
    <source>
        <dbReference type="EMBL" id="JAD68394.1"/>
    </source>
</evidence>